<dbReference type="Gene3D" id="3.30.310.20">
    <property type="entry name" value="DNA-3-methyladenine glycosylase AlkA, N-terminal domain"/>
    <property type="match status" value="1"/>
</dbReference>
<keyword evidence="4" id="KW-0489">Methyltransferase</keyword>
<feature type="domain" description="HTH araC/xylS-type" evidence="15">
    <location>
        <begin position="87"/>
        <end position="185"/>
    </location>
</feature>
<gene>
    <name evidence="16" type="ORF">HZA61_03685</name>
</gene>
<dbReference type="SMART" id="SM00478">
    <property type="entry name" value="ENDO3c"/>
    <property type="match status" value="1"/>
</dbReference>
<dbReference type="PANTHER" id="PTHR43003">
    <property type="entry name" value="DNA-3-METHYLADENINE GLYCOSYLASE"/>
    <property type="match status" value="1"/>
</dbReference>
<evidence type="ECO:0000256" key="6">
    <source>
        <dbReference type="ARBA" id="ARBA00022723"/>
    </source>
</evidence>
<dbReference type="InterPro" id="IPR018060">
    <property type="entry name" value="HTH_AraC"/>
</dbReference>
<dbReference type="EC" id="3.2.2.21" evidence="3"/>
<comment type="cofactor">
    <cofactor evidence="2">
        <name>Zn(2+)</name>
        <dbReference type="ChEBI" id="CHEBI:29105"/>
    </cofactor>
</comment>
<dbReference type="AlphaFoldDB" id="A0A933SBC6"/>
<dbReference type="Pfam" id="PF12833">
    <property type="entry name" value="HTH_18"/>
    <property type="match status" value="1"/>
</dbReference>
<dbReference type="GO" id="GO:0003700">
    <property type="term" value="F:DNA-binding transcription factor activity"/>
    <property type="evidence" value="ECO:0007669"/>
    <property type="project" value="InterPro"/>
</dbReference>
<dbReference type="SUPFAM" id="SSF46689">
    <property type="entry name" value="Homeodomain-like"/>
    <property type="match status" value="1"/>
</dbReference>
<evidence type="ECO:0000256" key="13">
    <source>
        <dbReference type="ARBA" id="ARBA00023204"/>
    </source>
</evidence>
<evidence type="ECO:0000256" key="10">
    <source>
        <dbReference type="ARBA" id="ARBA00023125"/>
    </source>
</evidence>
<evidence type="ECO:0000256" key="8">
    <source>
        <dbReference type="ARBA" id="ARBA00022833"/>
    </source>
</evidence>
<comment type="caution">
    <text evidence="16">The sequence shown here is derived from an EMBL/GenBank/DDBJ whole genome shotgun (WGS) entry which is preliminary data.</text>
</comment>
<evidence type="ECO:0000256" key="12">
    <source>
        <dbReference type="ARBA" id="ARBA00023163"/>
    </source>
</evidence>
<proteinExistence type="predicted"/>
<dbReference type="InterPro" id="IPR009057">
    <property type="entry name" value="Homeodomain-like_sf"/>
</dbReference>
<evidence type="ECO:0000256" key="2">
    <source>
        <dbReference type="ARBA" id="ARBA00001947"/>
    </source>
</evidence>
<evidence type="ECO:0000256" key="3">
    <source>
        <dbReference type="ARBA" id="ARBA00012000"/>
    </source>
</evidence>
<keyword evidence="10" id="KW-0238">DNA-binding</keyword>
<evidence type="ECO:0000313" key="17">
    <source>
        <dbReference type="Proteomes" id="UP000696931"/>
    </source>
</evidence>
<dbReference type="Gene3D" id="1.10.1670.10">
    <property type="entry name" value="Helix-hairpin-Helix base-excision DNA repair enzymes (C-terminal)"/>
    <property type="match status" value="1"/>
</dbReference>
<dbReference type="GO" id="GO:0032993">
    <property type="term" value="C:protein-DNA complex"/>
    <property type="evidence" value="ECO:0007669"/>
    <property type="project" value="TreeGrafter"/>
</dbReference>
<dbReference type="Pfam" id="PF06029">
    <property type="entry name" value="AlkA_N"/>
    <property type="match status" value="1"/>
</dbReference>
<evidence type="ECO:0000256" key="1">
    <source>
        <dbReference type="ARBA" id="ARBA00000086"/>
    </source>
</evidence>
<keyword evidence="12" id="KW-0804">Transcription</keyword>
<dbReference type="PANTHER" id="PTHR43003:SF13">
    <property type="entry name" value="DNA-3-METHYLADENINE GLYCOSYLASE 2"/>
    <property type="match status" value="1"/>
</dbReference>
<dbReference type="InterPro" id="IPR003265">
    <property type="entry name" value="HhH-GPD_domain"/>
</dbReference>
<keyword evidence="8" id="KW-0862">Zinc</keyword>
<protein>
    <recommendedName>
        <fullName evidence="3">DNA-3-methyladenine glycosylase II</fullName>
        <ecNumber evidence="3">3.2.2.21</ecNumber>
    </recommendedName>
</protein>
<keyword evidence="7" id="KW-0227">DNA damage</keyword>
<dbReference type="SMART" id="SM01009">
    <property type="entry name" value="AlkA_N"/>
    <property type="match status" value="1"/>
</dbReference>
<keyword evidence="13" id="KW-0234">DNA repair</keyword>
<keyword evidence="11" id="KW-0010">Activator</keyword>
<evidence type="ECO:0000256" key="11">
    <source>
        <dbReference type="ARBA" id="ARBA00023159"/>
    </source>
</evidence>
<dbReference type="GO" id="GO:0008270">
    <property type="term" value="F:zinc ion binding"/>
    <property type="evidence" value="ECO:0007669"/>
    <property type="project" value="InterPro"/>
</dbReference>
<keyword evidence="6" id="KW-0479">Metal-binding</keyword>
<evidence type="ECO:0000259" key="15">
    <source>
        <dbReference type="PROSITE" id="PS01124"/>
    </source>
</evidence>
<organism evidence="16 17">
    <name type="scientific">Eiseniibacteriota bacterium</name>
    <dbReference type="NCBI Taxonomy" id="2212470"/>
    <lineage>
        <taxon>Bacteria</taxon>
        <taxon>Candidatus Eiseniibacteriota</taxon>
    </lineage>
</organism>
<dbReference type="InterPro" id="IPR037046">
    <property type="entry name" value="AlkA_N_sf"/>
</dbReference>
<dbReference type="SUPFAM" id="SSF55945">
    <property type="entry name" value="TATA-box binding protein-like"/>
    <property type="match status" value="1"/>
</dbReference>
<dbReference type="PROSITE" id="PS01124">
    <property type="entry name" value="HTH_ARAC_FAMILY_2"/>
    <property type="match status" value="1"/>
</dbReference>
<dbReference type="EMBL" id="JACRIW010000031">
    <property type="protein sequence ID" value="MBI5168570.1"/>
    <property type="molecule type" value="Genomic_DNA"/>
</dbReference>
<evidence type="ECO:0000256" key="14">
    <source>
        <dbReference type="SAM" id="MobiDB-lite"/>
    </source>
</evidence>
<comment type="catalytic activity">
    <reaction evidence="1">
        <text>Hydrolysis of alkylated DNA, releasing 3-methyladenine, 3-methylguanine, 7-methylguanine and 7-methyladenine.</text>
        <dbReference type="EC" id="3.2.2.21"/>
    </reaction>
</comment>
<dbReference type="InterPro" id="IPR011257">
    <property type="entry name" value="DNA_glycosylase"/>
</dbReference>
<dbReference type="Gene3D" id="1.10.340.30">
    <property type="entry name" value="Hypothetical protein, domain 2"/>
    <property type="match status" value="1"/>
</dbReference>
<dbReference type="Gene3D" id="3.40.10.10">
    <property type="entry name" value="DNA Methylphosphotriester Repair Domain"/>
    <property type="match status" value="1"/>
</dbReference>
<dbReference type="Gene3D" id="1.10.10.60">
    <property type="entry name" value="Homeodomain-like"/>
    <property type="match status" value="1"/>
</dbReference>
<dbReference type="SUPFAM" id="SSF48150">
    <property type="entry name" value="DNA-glycosylase"/>
    <property type="match status" value="1"/>
</dbReference>
<dbReference type="InterPro" id="IPR010316">
    <property type="entry name" value="AlkA_N"/>
</dbReference>
<dbReference type="FunFam" id="3.40.10.10:FF:000001">
    <property type="entry name" value="DNA-3-methyladenine glycosylase 2"/>
    <property type="match status" value="1"/>
</dbReference>
<reference evidence="16" key="1">
    <citation type="submission" date="2020-07" db="EMBL/GenBank/DDBJ databases">
        <title>Huge and variable diversity of episymbiotic CPR bacteria and DPANN archaea in groundwater ecosystems.</title>
        <authorList>
            <person name="He C.Y."/>
            <person name="Keren R."/>
            <person name="Whittaker M."/>
            <person name="Farag I.F."/>
            <person name="Doudna J."/>
            <person name="Cate J.H.D."/>
            <person name="Banfield J.F."/>
        </authorList>
    </citation>
    <scope>NUCLEOTIDE SEQUENCE</scope>
    <source>
        <strain evidence="16">NC_groundwater_1813_Pr3_B-0.1um_71_17</strain>
    </source>
</reference>
<sequence length="499" mass="53187">MEITSDLCWNAVRTRDRRFDGRFFVGVTSTGIYCRPICPARTPARRNVRFFASAAAAEAAGHRPCRRCRPETAPGSAAWQGTSATVARALRLIDDGALDEGSVEALGARLGVTGRWLRALFAEQLGASPLDVAQTRRVHLARRLLDETSLPLEDVAAASGFGSARRLREALQRTFRRPASELRRAGAPAVPGLALRLGARAPFDPVPLLAFFAARAIPGVESVDGDTYLRTVALDGVSGVVEVRAAAGEQAVRLRVHSARPLPLLPVAARVTRLFDLEADAVAIAAHLSADPLLARAFTGRAVRVPGAWDAFELGVRAMLGQQITVAAARTLAARIVAACGEPLAVPHGALTHRFPTPAALAAAPLETLGLPRARAAALRGFATAVADGTLKLDELGSAEEAQARLVKLPGIGPWTAQYVAMRAVHDPDAFPAGDLIVRQALARGGTLPSEREVLARAERWRPWRAYATLALWAHMSEKSEKSAKAARAKSKKKRSITP</sequence>
<dbReference type="SMART" id="SM00342">
    <property type="entry name" value="HTH_ARAC"/>
    <property type="match status" value="1"/>
</dbReference>
<dbReference type="GO" id="GO:0005737">
    <property type="term" value="C:cytoplasm"/>
    <property type="evidence" value="ECO:0007669"/>
    <property type="project" value="TreeGrafter"/>
</dbReference>
<dbReference type="Pfam" id="PF02805">
    <property type="entry name" value="Ada_Zn_binding"/>
    <property type="match status" value="1"/>
</dbReference>
<dbReference type="CDD" id="cd00056">
    <property type="entry name" value="ENDO3c"/>
    <property type="match status" value="1"/>
</dbReference>
<dbReference type="InterPro" id="IPR051912">
    <property type="entry name" value="Alkylbase_DNA_Glycosylase/TA"/>
</dbReference>
<dbReference type="GO" id="GO:0008725">
    <property type="term" value="F:DNA-3-methyladenine glycosylase activity"/>
    <property type="evidence" value="ECO:0007669"/>
    <property type="project" value="TreeGrafter"/>
</dbReference>
<feature type="region of interest" description="Disordered" evidence="14">
    <location>
        <begin position="478"/>
        <end position="499"/>
    </location>
</feature>
<feature type="compositionally biased region" description="Basic residues" evidence="14">
    <location>
        <begin position="485"/>
        <end position="499"/>
    </location>
</feature>
<dbReference type="Pfam" id="PF00730">
    <property type="entry name" value="HhH-GPD"/>
    <property type="match status" value="1"/>
</dbReference>
<dbReference type="InterPro" id="IPR004026">
    <property type="entry name" value="Ada_DNA_repair_Zn-bd"/>
</dbReference>
<dbReference type="InterPro" id="IPR035451">
    <property type="entry name" value="Ada-like_dom_sf"/>
</dbReference>
<evidence type="ECO:0000256" key="7">
    <source>
        <dbReference type="ARBA" id="ARBA00022763"/>
    </source>
</evidence>
<evidence type="ECO:0000256" key="4">
    <source>
        <dbReference type="ARBA" id="ARBA00022603"/>
    </source>
</evidence>
<dbReference type="GO" id="GO:0043565">
    <property type="term" value="F:sequence-specific DNA binding"/>
    <property type="evidence" value="ECO:0007669"/>
    <property type="project" value="InterPro"/>
</dbReference>
<keyword evidence="5" id="KW-0808">Transferase</keyword>
<keyword evidence="9" id="KW-0805">Transcription regulation</keyword>
<accession>A0A933SBC6</accession>
<evidence type="ECO:0000313" key="16">
    <source>
        <dbReference type="EMBL" id="MBI5168570.1"/>
    </source>
</evidence>
<dbReference type="GO" id="GO:0043916">
    <property type="term" value="F:DNA-7-methylguanine glycosylase activity"/>
    <property type="evidence" value="ECO:0007669"/>
    <property type="project" value="TreeGrafter"/>
</dbReference>
<dbReference type="GO" id="GO:0006307">
    <property type="term" value="P:DNA alkylation repair"/>
    <property type="evidence" value="ECO:0007669"/>
    <property type="project" value="TreeGrafter"/>
</dbReference>
<dbReference type="GO" id="GO:0032259">
    <property type="term" value="P:methylation"/>
    <property type="evidence" value="ECO:0007669"/>
    <property type="project" value="UniProtKB-KW"/>
</dbReference>
<evidence type="ECO:0000256" key="5">
    <source>
        <dbReference type="ARBA" id="ARBA00022679"/>
    </source>
</evidence>
<dbReference type="SUPFAM" id="SSF57884">
    <property type="entry name" value="Ada DNA repair protein, N-terminal domain (N-Ada 10)"/>
    <property type="match status" value="1"/>
</dbReference>
<dbReference type="Proteomes" id="UP000696931">
    <property type="component" value="Unassembled WGS sequence"/>
</dbReference>
<dbReference type="InterPro" id="IPR023170">
    <property type="entry name" value="HhH_base_excis_C"/>
</dbReference>
<name>A0A933SBC6_UNCEI</name>
<dbReference type="GO" id="GO:0006285">
    <property type="term" value="P:base-excision repair, AP site formation"/>
    <property type="evidence" value="ECO:0007669"/>
    <property type="project" value="TreeGrafter"/>
</dbReference>
<dbReference type="GO" id="GO:0032131">
    <property type="term" value="F:alkylated DNA binding"/>
    <property type="evidence" value="ECO:0007669"/>
    <property type="project" value="TreeGrafter"/>
</dbReference>
<dbReference type="GO" id="GO:0008168">
    <property type="term" value="F:methyltransferase activity"/>
    <property type="evidence" value="ECO:0007669"/>
    <property type="project" value="UniProtKB-KW"/>
</dbReference>
<evidence type="ECO:0000256" key="9">
    <source>
        <dbReference type="ARBA" id="ARBA00023015"/>
    </source>
</evidence>